<evidence type="ECO:0000259" key="4">
    <source>
        <dbReference type="Pfam" id="PF00294"/>
    </source>
</evidence>
<evidence type="ECO:0000256" key="1">
    <source>
        <dbReference type="ARBA" id="ARBA00010688"/>
    </source>
</evidence>
<organism evidence="5 6">
    <name type="scientific">Arenimonas terrae</name>
    <dbReference type="NCBI Taxonomy" id="2546226"/>
    <lineage>
        <taxon>Bacteria</taxon>
        <taxon>Pseudomonadati</taxon>
        <taxon>Pseudomonadota</taxon>
        <taxon>Gammaproteobacteria</taxon>
        <taxon>Lysobacterales</taxon>
        <taxon>Lysobacteraceae</taxon>
        <taxon>Arenimonas</taxon>
    </lineage>
</organism>
<gene>
    <name evidence="5" type="ORF">E1B00_13535</name>
</gene>
<evidence type="ECO:0000256" key="2">
    <source>
        <dbReference type="ARBA" id="ARBA00022679"/>
    </source>
</evidence>
<feature type="domain" description="Carbohydrate kinase PfkB" evidence="4">
    <location>
        <begin position="5"/>
        <end position="312"/>
    </location>
</feature>
<dbReference type="GO" id="GO:0016301">
    <property type="term" value="F:kinase activity"/>
    <property type="evidence" value="ECO:0007669"/>
    <property type="project" value="UniProtKB-KW"/>
</dbReference>
<evidence type="ECO:0000313" key="5">
    <source>
        <dbReference type="EMBL" id="TNJ33313.1"/>
    </source>
</evidence>
<dbReference type="AlphaFoldDB" id="A0A5C4RPY2"/>
<dbReference type="InterPro" id="IPR011611">
    <property type="entry name" value="PfkB_dom"/>
</dbReference>
<evidence type="ECO:0000256" key="3">
    <source>
        <dbReference type="ARBA" id="ARBA00022777"/>
    </source>
</evidence>
<keyword evidence="3 5" id="KW-0418">Kinase</keyword>
<comment type="caution">
    <text evidence="5">The sequence shown here is derived from an EMBL/GenBank/DDBJ whole genome shotgun (WGS) entry which is preliminary data.</text>
</comment>
<dbReference type="EMBL" id="SMDR01000003">
    <property type="protein sequence ID" value="TNJ33313.1"/>
    <property type="molecule type" value="Genomic_DNA"/>
</dbReference>
<proteinExistence type="inferred from homology"/>
<protein>
    <submittedName>
        <fullName evidence="5">Sugar kinase</fullName>
    </submittedName>
</protein>
<dbReference type="RefSeq" id="WP_139449645.1">
    <property type="nucleotide sequence ID" value="NZ_SMDR01000003.1"/>
</dbReference>
<dbReference type="PANTHER" id="PTHR43320">
    <property type="entry name" value="SUGAR KINASE"/>
    <property type="match status" value="1"/>
</dbReference>
<reference evidence="5 6" key="1">
    <citation type="submission" date="2019-03" db="EMBL/GenBank/DDBJ databases">
        <title>Arenimonas daejeonensis sp. nov., isolated from compost.</title>
        <authorList>
            <person name="Jeon C.O."/>
        </authorList>
    </citation>
    <scope>NUCLEOTIDE SEQUENCE [LARGE SCALE GENOMIC DNA]</scope>
    <source>
        <strain evidence="5 6">R29</strain>
    </source>
</reference>
<keyword evidence="2" id="KW-0808">Transferase</keyword>
<comment type="similarity">
    <text evidence="1">Belongs to the carbohydrate kinase PfkB family.</text>
</comment>
<dbReference type="Proteomes" id="UP000305760">
    <property type="component" value="Unassembled WGS sequence"/>
</dbReference>
<dbReference type="Gene3D" id="3.40.1190.20">
    <property type="match status" value="1"/>
</dbReference>
<evidence type="ECO:0000313" key="6">
    <source>
        <dbReference type="Proteomes" id="UP000305760"/>
    </source>
</evidence>
<accession>A0A5C4RPY2</accession>
<dbReference type="InterPro" id="IPR052700">
    <property type="entry name" value="Carb_kinase_PfkB-like"/>
</dbReference>
<dbReference type="InterPro" id="IPR029056">
    <property type="entry name" value="Ribokinase-like"/>
</dbReference>
<dbReference type="SUPFAM" id="SSF53613">
    <property type="entry name" value="Ribokinase-like"/>
    <property type="match status" value="1"/>
</dbReference>
<dbReference type="Pfam" id="PF00294">
    <property type="entry name" value="PfkB"/>
    <property type="match status" value="1"/>
</dbReference>
<dbReference type="OrthoDB" id="9795789at2"/>
<dbReference type="PANTHER" id="PTHR43320:SF2">
    <property type="entry name" value="2-DEHYDRO-3-DEOXYGLUCONOKINASE_2-DEHYDRO-3-DEOXYGALACTONOKINASE"/>
    <property type="match status" value="1"/>
</dbReference>
<dbReference type="CDD" id="cd01166">
    <property type="entry name" value="KdgK"/>
    <property type="match status" value="1"/>
</dbReference>
<name>A0A5C4RPY2_9GAMM</name>
<keyword evidence="6" id="KW-1185">Reference proteome</keyword>
<sequence>MPSRFVCFGEVLLRLGAPGRQMLLQSPQFEVFVGGAEANVAVSLARFGHAAAQVGVLPDNPLGAAAAGELRRHGVDTRALATGPGRMGLYFLTPGAVHRPSEVFYDRAGSAFALADPDRYDWPALLAGVDWLHLSGVTPALGERAAAAAIAAAATARRLGVKVSFDGNYRPKLWEAWRGDAPGLLKQILANTDLLFADHRDMAVVLGTEFNEATTEARVEAAARAAFAAFPGLGRLATTLRTQHSVDHHALCARMVSRDGAVCATGSHEIAPIVDRIGAGDAFAAGVLHGLASGLDDGAALNFGLGAACLKHSLPGDFNLLGADDVAAFVHQGRFDVRR</sequence>